<dbReference type="Gene3D" id="2.60.40.1910">
    <property type="match status" value="1"/>
</dbReference>
<dbReference type="InterPro" id="IPR050344">
    <property type="entry name" value="Peptidase_M1_aminopeptidases"/>
</dbReference>
<proteinExistence type="inferred from homology"/>
<keyword evidence="8 9" id="KW-0482">Metalloprotease</keyword>
<organism evidence="15 16">
    <name type="scientific">Pendulispora albinea</name>
    <dbReference type="NCBI Taxonomy" id="2741071"/>
    <lineage>
        <taxon>Bacteria</taxon>
        <taxon>Pseudomonadati</taxon>
        <taxon>Myxococcota</taxon>
        <taxon>Myxococcia</taxon>
        <taxon>Myxococcales</taxon>
        <taxon>Sorangiineae</taxon>
        <taxon>Pendulisporaceae</taxon>
        <taxon>Pendulispora</taxon>
    </lineage>
</organism>
<feature type="region of interest" description="Disordered" evidence="10">
    <location>
        <begin position="31"/>
        <end position="57"/>
    </location>
</feature>
<dbReference type="InterPro" id="IPR024571">
    <property type="entry name" value="ERAP1-like_C_dom"/>
</dbReference>
<evidence type="ECO:0000256" key="5">
    <source>
        <dbReference type="ARBA" id="ARBA00022723"/>
    </source>
</evidence>
<feature type="chain" id="PRO_5045467583" description="Aminopeptidase" evidence="11">
    <location>
        <begin position="25"/>
        <end position="921"/>
    </location>
</feature>
<evidence type="ECO:0000256" key="8">
    <source>
        <dbReference type="ARBA" id="ARBA00023049"/>
    </source>
</evidence>
<keyword evidence="11" id="KW-0732">Signal</keyword>
<evidence type="ECO:0000256" key="6">
    <source>
        <dbReference type="ARBA" id="ARBA00022801"/>
    </source>
</evidence>
<evidence type="ECO:0000256" key="4">
    <source>
        <dbReference type="ARBA" id="ARBA00022670"/>
    </source>
</evidence>
<dbReference type="PANTHER" id="PTHR11533:SF174">
    <property type="entry name" value="PUROMYCIN-SENSITIVE AMINOPEPTIDASE-RELATED"/>
    <property type="match status" value="1"/>
</dbReference>
<dbReference type="InterPro" id="IPR014782">
    <property type="entry name" value="Peptidase_M1_dom"/>
</dbReference>
<keyword evidence="7 9" id="KW-0862">Zinc</keyword>
<evidence type="ECO:0000256" key="2">
    <source>
        <dbReference type="ARBA" id="ARBA00010136"/>
    </source>
</evidence>
<feature type="domain" description="ERAP1-like C-terminal" evidence="13">
    <location>
        <begin position="581"/>
        <end position="894"/>
    </location>
</feature>
<dbReference type="Pfam" id="PF01433">
    <property type="entry name" value="Peptidase_M1"/>
    <property type="match status" value="1"/>
</dbReference>
<keyword evidence="6 9" id="KW-0378">Hydrolase</keyword>
<dbReference type="PRINTS" id="PR00756">
    <property type="entry name" value="ALADIPTASE"/>
</dbReference>
<dbReference type="EMBL" id="CP089984">
    <property type="protein sequence ID" value="WXB15949.1"/>
    <property type="molecule type" value="Genomic_DNA"/>
</dbReference>
<dbReference type="EC" id="3.4.11.-" evidence="9"/>
<feature type="domain" description="Peptidase M1 membrane alanine aminopeptidase" evidence="12">
    <location>
        <begin position="283"/>
        <end position="494"/>
    </location>
</feature>
<dbReference type="InterPro" id="IPR045357">
    <property type="entry name" value="Aminopeptidase_N-like_N"/>
</dbReference>
<dbReference type="SUPFAM" id="SSF63737">
    <property type="entry name" value="Leukotriene A4 hydrolase N-terminal domain"/>
    <property type="match status" value="1"/>
</dbReference>
<dbReference type="Gene3D" id="1.25.50.20">
    <property type="match status" value="1"/>
</dbReference>
<evidence type="ECO:0000259" key="13">
    <source>
        <dbReference type="Pfam" id="PF11838"/>
    </source>
</evidence>
<evidence type="ECO:0000313" key="15">
    <source>
        <dbReference type="EMBL" id="WXB15949.1"/>
    </source>
</evidence>
<evidence type="ECO:0000256" key="1">
    <source>
        <dbReference type="ARBA" id="ARBA00000098"/>
    </source>
</evidence>
<comment type="catalytic activity">
    <reaction evidence="1">
        <text>Release of an N-terminal amino acid, Xaa-|-Yaa- from a peptide, amide or arylamide. Xaa is preferably Ala, but may be most amino acids including Pro (slow action). When a terminal hydrophobic residue is followed by a prolyl residue, the two may be released as an intact Xaa-Pro dipeptide.</text>
        <dbReference type="EC" id="3.4.11.2"/>
    </reaction>
</comment>
<dbReference type="Proteomes" id="UP001370348">
    <property type="component" value="Chromosome"/>
</dbReference>
<name>A0ABZ2LYD8_9BACT</name>
<dbReference type="InterPro" id="IPR027268">
    <property type="entry name" value="Peptidase_M4/M1_CTD_sf"/>
</dbReference>
<accession>A0ABZ2LYD8</accession>
<keyword evidence="16" id="KW-1185">Reference proteome</keyword>
<reference evidence="15 16" key="1">
    <citation type="submission" date="2021-12" db="EMBL/GenBank/DDBJ databases">
        <title>Discovery of the Pendulisporaceae a myxobacterial family with distinct sporulation behavior and unique specialized metabolism.</title>
        <authorList>
            <person name="Garcia R."/>
            <person name="Popoff A."/>
            <person name="Bader C.D."/>
            <person name="Loehr J."/>
            <person name="Walesch S."/>
            <person name="Walt C."/>
            <person name="Boldt J."/>
            <person name="Bunk B."/>
            <person name="Haeckl F.J.F.P.J."/>
            <person name="Gunesch A.P."/>
            <person name="Birkelbach J."/>
            <person name="Nuebel U."/>
            <person name="Pietschmann T."/>
            <person name="Bach T."/>
            <person name="Mueller R."/>
        </authorList>
    </citation>
    <scope>NUCLEOTIDE SEQUENCE [LARGE SCALE GENOMIC DNA]</scope>
    <source>
        <strain evidence="15 16">MSr11954</strain>
    </source>
</reference>
<dbReference type="PANTHER" id="PTHR11533">
    <property type="entry name" value="PROTEASE M1 ZINC METALLOPROTEASE"/>
    <property type="match status" value="1"/>
</dbReference>
<evidence type="ECO:0000259" key="12">
    <source>
        <dbReference type="Pfam" id="PF01433"/>
    </source>
</evidence>
<keyword evidence="3 9" id="KW-0031">Aminopeptidase</keyword>
<evidence type="ECO:0000256" key="11">
    <source>
        <dbReference type="SAM" id="SignalP"/>
    </source>
</evidence>
<keyword evidence="5 9" id="KW-0479">Metal-binding</keyword>
<evidence type="ECO:0000256" key="9">
    <source>
        <dbReference type="RuleBase" id="RU364040"/>
    </source>
</evidence>
<dbReference type="Gene3D" id="2.60.40.1730">
    <property type="entry name" value="tricorn interacting facor f3 domain"/>
    <property type="match status" value="1"/>
</dbReference>
<dbReference type="SUPFAM" id="SSF55486">
    <property type="entry name" value="Metalloproteases ('zincins'), catalytic domain"/>
    <property type="match status" value="1"/>
</dbReference>
<dbReference type="InterPro" id="IPR042097">
    <property type="entry name" value="Aminopeptidase_N-like_N_sf"/>
</dbReference>
<sequence>MSSPSSMARRVRPASVFAAFAALAALGVASCGSRGSPPAPQTAAGARAPSGDPEVPAFRLPDAVRPARYDLELALDPSRDTFTGKVGIDLVVQKATKVVWLHAVDLPIREAHVLASGQTLEARIVPARERDLVGFVFDRPLEKGTARLLVTYQGTFDKERSQGLYRVSEGPTPDDWYAYTFFEAMDARRAFPCFDEPAYKVPWKITLHVKKDHVALANAKIETEKLEPDGTKTVVFEESKPLPSYLVALVVGPFDLVNAPPAGHHGTPLRFVVPRGRGGETRYAVEATPRIVGLLEDYFDMPYPYGKLDVAVVPRFWGTMEHPGLVALGQPLTLIRPDEETPARKMAYAGIAIHELGHYWFGDYVTMAWWDDVWLNEGFGQWLDLKITDQFEPAWQIDRQRIERRSFAMNADSLASARRVRQPVESKDDIAGGLDNAIIYSKGALVIGMVESFVGKEKFRKAILRYMKDNAWKSARSRDFIATVDAELGPELGSALETFIDQPGVPLVRAEPVCAKGAPPKFAISQERFTPIGSDASGGAWQIPICVKYGSPAGAGAKCALLKEASETLTLDLPAGACPDWVMPNANASGYYRSSYSAGALKTLFTKAWPSLTAGERIVLLSDMAALTDSGAVPLGDALGMLPTVLKDGSTYVYRGSFETVRKVRRELLTKELAAQYDKLVRALYGERVRALGWRSKPNEDTPARELRKQLLHMVGWRANDPALQREARELAVKWLANRKAIDPDLVPVTLAIAARGEDEGAAELWDRLRKAAAEAQDRRERKEILTALGAFSSPPLVERALALVLDPSLDRRETIGILQSALAEPAARDRAYAFVKEHFDALIRGMRPDEATGLLMVTNEHFCEASHRADATAFFTERVKKMYGGAQRLRELLEREALCIAQHEARKDSVERALRRSKSP</sequence>
<gene>
    <name evidence="15" type="ORF">LZC94_01470</name>
</gene>
<evidence type="ECO:0000256" key="10">
    <source>
        <dbReference type="SAM" id="MobiDB-lite"/>
    </source>
</evidence>
<dbReference type="Gene3D" id="1.10.390.10">
    <property type="entry name" value="Neutral Protease Domain 2"/>
    <property type="match status" value="1"/>
</dbReference>
<keyword evidence="4 9" id="KW-0645">Protease</keyword>
<evidence type="ECO:0000313" key="16">
    <source>
        <dbReference type="Proteomes" id="UP001370348"/>
    </source>
</evidence>
<comment type="similarity">
    <text evidence="2 9">Belongs to the peptidase M1 family.</text>
</comment>
<dbReference type="InterPro" id="IPR001930">
    <property type="entry name" value="Peptidase_M1"/>
</dbReference>
<protein>
    <recommendedName>
        <fullName evidence="9">Aminopeptidase</fullName>
        <ecNumber evidence="9">3.4.11.-</ecNumber>
    </recommendedName>
</protein>
<dbReference type="Pfam" id="PF11838">
    <property type="entry name" value="ERAP1_C"/>
    <property type="match status" value="1"/>
</dbReference>
<evidence type="ECO:0000259" key="14">
    <source>
        <dbReference type="Pfam" id="PF17900"/>
    </source>
</evidence>
<dbReference type="InterPro" id="IPR034016">
    <property type="entry name" value="M1_APN-typ"/>
</dbReference>
<feature type="domain" description="Aminopeptidase N-like N-terminal" evidence="14">
    <location>
        <begin position="66"/>
        <end position="246"/>
    </location>
</feature>
<dbReference type="Pfam" id="PF17900">
    <property type="entry name" value="Peptidase_M1_N"/>
    <property type="match status" value="1"/>
</dbReference>
<feature type="signal peptide" evidence="11">
    <location>
        <begin position="1"/>
        <end position="24"/>
    </location>
</feature>
<comment type="cofactor">
    <cofactor evidence="9">
        <name>Zn(2+)</name>
        <dbReference type="ChEBI" id="CHEBI:29105"/>
    </cofactor>
    <text evidence="9">Binds 1 zinc ion per subunit.</text>
</comment>
<evidence type="ECO:0000256" key="7">
    <source>
        <dbReference type="ARBA" id="ARBA00022833"/>
    </source>
</evidence>
<evidence type="ECO:0000256" key="3">
    <source>
        <dbReference type="ARBA" id="ARBA00022438"/>
    </source>
</evidence>
<dbReference type="RefSeq" id="WP_394825580.1">
    <property type="nucleotide sequence ID" value="NZ_CP089984.1"/>
</dbReference>
<dbReference type="CDD" id="cd09601">
    <property type="entry name" value="M1_APN-Q_like"/>
    <property type="match status" value="1"/>
</dbReference>